<evidence type="ECO:0000313" key="3">
    <source>
        <dbReference type="EMBL" id="KAK4440154.1"/>
    </source>
</evidence>
<reference evidence="3" key="1">
    <citation type="submission" date="2020-06" db="EMBL/GenBank/DDBJ databases">
        <authorList>
            <person name="Li T."/>
            <person name="Hu X."/>
            <person name="Zhang T."/>
            <person name="Song X."/>
            <person name="Zhang H."/>
            <person name="Dai N."/>
            <person name="Sheng W."/>
            <person name="Hou X."/>
            <person name="Wei L."/>
        </authorList>
    </citation>
    <scope>NUCLEOTIDE SEQUENCE</scope>
    <source>
        <strain evidence="3">3651</strain>
        <tissue evidence="3">Leaf</tissue>
    </source>
</reference>
<proteinExistence type="predicted"/>
<accession>A0AAE1Z1J7</accession>
<keyword evidence="2" id="KW-0472">Membrane</keyword>
<dbReference type="Proteomes" id="UP001293254">
    <property type="component" value="Unassembled WGS sequence"/>
</dbReference>
<evidence type="ECO:0000313" key="4">
    <source>
        <dbReference type="Proteomes" id="UP001293254"/>
    </source>
</evidence>
<comment type="caution">
    <text evidence="3">The sequence shown here is derived from an EMBL/GenBank/DDBJ whole genome shotgun (WGS) entry which is preliminary data.</text>
</comment>
<sequence length="247" mass="28341">MSCIHTAACQLACAPSAFPVRAFQLNRTSLCTSTYLGTKLPKISLNLTSATSRYQRAGIVCLFGGKGNSENGNESSPWKALEKAVGNFKKNRSIEDVLRQQIEKQEYYDDGGNDGKRPGGGGGGGGGDGDGDYESKDESLSGIWDEFVQVFFATMAFIFLYIYIIDAEEVTVLAKDFTRYLFRRQMSIRLRRLMNRWKRFFERMKKREVYDDPYWLEREILNTPTWYDSPAKYRLMAKAYMERRSYD</sequence>
<dbReference type="GO" id="GO:0009507">
    <property type="term" value="C:chloroplast"/>
    <property type="evidence" value="ECO:0007669"/>
    <property type="project" value="TreeGrafter"/>
</dbReference>
<keyword evidence="2" id="KW-1133">Transmembrane helix</keyword>
<feature type="compositionally biased region" description="Gly residues" evidence="1">
    <location>
        <begin position="118"/>
        <end position="128"/>
    </location>
</feature>
<gene>
    <name evidence="3" type="ORF">Salat_0350300</name>
</gene>
<dbReference type="EMBL" id="JACGWO010000001">
    <property type="protein sequence ID" value="KAK4440154.1"/>
    <property type="molecule type" value="Genomic_DNA"/>
</dbReference>
<dbReference type="AlphaFoldDB" id="A0AAE1Z1J7"/>
<organism evidence="3 4">
    <name type="scientific">Sesamum alatum</name>
    <dbReference type="NCBI Taxonomy" id="300844"/>
    <lineage>
        <taxon>Eukaryota</taxon>
        <taxon>Viridiplantae</taxon>
        <taxon>Streptophyta</taxon>
        <taxon>Embryophyta</taxon>
        <taxon>Tracheophyta</taxon>
        <taxon>Spermatophyta</taxon>
        <taxon>Magnoliopsida</taxon>
        <taxon>eudicotyledons</taxon>
        <taxon>Gunneridae</taxon>
        <taxon>Pentapetalae</taxon>
        <taxon>asterids</taxon>
        <taxon>lamiids</taxon>
        <taxon>Lamiales</taxon>
        <taxon>Pedaliaceae</taxon>
        <taxon>Sesamum</taxon>
    </lineage>
</organism>
<reference evidence="3" key="2">
    <citation type="journal article" date="2024" name="Plant">
        <title>Genomic evolution and insights into agronomic trait innovations of Sesamum species.</title>
        <authorList>
            <person name="Miao H."/>
            <person name="Wang L."/>
            <person name="Qu L."/>
            <person name="Liu H."/>
            <person name="Sun Y."/>
            <person name="Le M."/>
            <person name="Wang Q."/>
            <person name="Wei S."/>
            <person name="Zheng Y."/>
            <person name="Lin W."/>
            <person name="Duan Y."/>
            <person name="Cao H."/>
            <person name="Xiong S."/>
            <person name="Wang X."/>
            <person name="Wei L."/>
            <person name="Li C."/>
            <person name="Ma Q."/>
            <person name="Ju M."/>
            <person name="Zhao R."/>
            <person name="Li G."/>
            <person name="Mu C."/>
            <person name="Tian Q."/>
            <person name="Mei H."/>
            <person name="Zhang T."/>
            <person name="Gao T."/>
            <person name="Zhang H."/>
        </authorList>
    </citation>
    <scope>NUCLEOTIDE SEQUENCE</scope>
    <source>
        <strain evidence="3">3651</strain>
    </source>
</reference>
<evidence type="ECO:0000256" key="2">
    <source>
        <dbReference type="SAM" id="Phobius"/>
    </source>
</evidence>
<protein>
    <submittedName>
        <fullName evidence="3">Uncharacterized protein</fullName>
    </submittedName>
</protein>
<keyword evidence="4" id="KW-1185">Reference proteome</keyword>
<dbReference type="PANTHER" id="PTHR35483">
    <property type="entry name" value="NUCLEUSENVELOPE PROTEIN"/>
    <property type="match status" value="1"/>
</dbReference>
<name>A0AAE1Z1J7_9LAMI</name>
<evidence type="ECO:0000256" key="1">
    <source>
        <dbReference type="SAM" id="MobiDB-lite"/>
    </source>
</evidence>
<dbReference type="PANTHER" id="PTHR35483:SF1">
    <property type="entry name" value="GLYCINE-RICH PROTEIN-RELATED"/>
    <property type="match status" value="1"/>
</dbReference>
<feature type="transmembrane region" description="Helical" evidence="2">
    <location>
        <begin position="147"/>
        <end position="165"/>
    </location>
</feature>
<feature type="compositionally biased region" description="Basic and acidic residues" evidence="1">
    <location>
        <begin position="108"/>
        <end position="117"/>
    </location>
</feature>
<keyword evidence="2" id="KW-0812">Transmembrane</keyword>
<feature type="region of interest" description="Disordered" evidence="1">
    <location>
        <begin position="108"/>
        <end position="134"/>
    </location>
</feature>